<feature type="compositionally biased region" description="Polar residues" evidence="2">
    <location>
        <begin position="74"/>
        <end position="90"/>
    </location>
</feature>
<dbReference type="AlphaFoldDB" id="A0A2G5IB88"/>
<dbReference type="EMBL" id="LKMD01000100">
    <property type="protein sequence ID" value="PIB02126.1"/>
    <property type="molecule type" value="Genomic_DNA"/>
</dbReference>
<comment type="similarity">
    <text evidence="1">Belongs to the CTAG/PCC1 family.</text>
</comment>
<dbReference type="GO" id="GO:0070525">
    <property type="term" value="P:tRNA threonylcarbamoyladenosine metabolic process"/>
    <property type="evidence" value="ECO:0007669"/>
    <property type="project" value="TreeGrafter"/>
</dbReference>
<feature type="region of interest" description="Disordered" evidence="2">
    <location>
        <begin position="58"/>
        <end position="96"/>
    </location>
</feature>
<dbReference type="PANTHER" id="PTHR31283:SF5">
    <property type="entry name" value="EKC_KEOPS COMPLEX SUBUNIT LAGE3"/>
    <property type="match status" value="1"/>
</dbReference>
<dbReference type="InterPro" id="IPR015419">
    <property type="entry name" value="CTAG/Pcc1"/>
</dbReference>
<dbReference type="PANTHER" id="PTHR31283">
    <property type="entry name" value="EKC/KEOPS COMPLEX SUBUNIT PCC1 FAMILY MEMBER"/>
    <property type="match status" value="1"/>
</dbReference>
<evidence type="ECO:0000256" key="2">
    <source>
        <dbReference type="SAM" id="MobiDB-lite"/>
    </source>
</evidence>
<keyword evidence="6" id="KW-1185">Reference proteome</keyword>
<accession>A0A2G5IB88</accession>
<evidence type="ECO:0000313" key="3">
    <source>
        <dbReference type="EMBL" id="PIB02126.1"/>
    </source>
</evidence>
<dbReference type="GO" id="GO:0000408">
    <property type="term" value="C:EKC/KEOPS complex"/>
    <property type="evidence" value="ECO:0007669"/>
    <property type="project" value="TreeGrafter"/>
</dbReference>
<dbReference type="Gene3D" id="3.30.310.50">
    <property type="entry name" value="Alpha-D-phosphohexomutase, C-terminal domain"/>
    <property type="match status" value="1"/>
</dbReference>
<dbReference type="Pfam" id="PF09341">
    <property type="entry name" value="Pcc1"/>
    <property type="match status" value="1"/>
</dbReference>
<proteinExistence type="inferred from homology"/>
<sequence>MAAAVEDPEFPCSLTVHIPFPTNRLALAALRTLSVDQELSPLVKRHFSLVEPVSNIQRDPSKTPFEASLWDTPPAQSTEAPSSIVKSASSQDDERKTVLKTEYKATTNRMLRVSVNGFFESLGTVMQTMEELDLDVVHAKGLESLEGAQGVEQGLTGSTG</sequence>
<name>A0A2G5IB88_CERBT</name>
<gene>
    <name evidence="3" type="ORF">CB0940_00519</name>
    <name evidence="4" type="ORF">RHO25_000542</name>
</gene>
<dbReference type="OrthoDB" id="10025739at2759"/>
<dbReference type="Proteomes" id="UP001302367">
    <property type="component" value="Chromosome 1"/>
</dbReference>
<reference evidence="3 5" key="1">
    <citation type="submission" date="2015-10" db="EMBL/GenBank/DDBJ databases">
        <title>The cercosporin biosynthetic gene cluster was horizontally transferred to several fungal lineages and shown to be expanded in Cercospora beticola based on microsynteny with recipient genomes.</title>
        <authorList>
            <person name="De Jonge R."/>
            <person name="Ebert M.K."/>
            <person name="Suttle J.C."/>
            <person name="Jurick Ii W.M."/>
            <person name="Secor G.A."/>
            <person name="Thomma B.P."/>
            <person name="Van De Peer Y."/>
            <person name="Bolton M.D."/>
        </authorList>
    </citation>
    <scope>NUCLEOTIDE SEQUENCE [LARGE SCALE GENOMIC DNA]</scope>
    <source>
        <strain evidence="3 5">09-40</strain>
    </source>
</reference>
<organism evidence="3 5">
    <name type="scientific">Cercospora beticola</name>
    <name type="common">Sugarbeet leaf spot fungus</name>
    <dbReference type="NCBI Taxonomy" id="122368"/>
    <lineage>
        <taxon>Eukaryota</taxon>
        <taxon>Fungi</taxon>
        <taxon>Dikarya</taxon>
        <taxon>Ascomycota</taxon>
        <taxon>Pezizomycotina</taxon>
        <taxon>Dothideomycetes</taxon>
        <taxon>Dothideomycetidae</taxon>
        <taxon>Mycosphaerellales</taxon>
        <taxon>Mycosphaerellaceae</taxon>
        <taxon>Cercospora</taxon>
    </lineage>
</organism>
<evidence type="ECO:0000313" key="5">
    <source>
        <dbReference type="Proteomes" id="UP000230605"/>
    </source>
</evidence>
<evidence type="ECO:0000256" key="1">
    <source>
        <dbReference type="ARBA" id="ARBA00007073"/>
    </source>
</evidence>
<evidence type="ECO:0000313" key="4">
    <source>
        <dbReference type="EMBL" id="WPA95938.1"/>
    </source>
</evidence>
<reference evidence="4 6" key="2">
    <citation type="submission" date="2023-09" db="EMBL/GenBank/DDBJ databases">
        <title>Complete-Gapless Cercospora beticola genome.</title>
        <authorList>
            <person name="Wyatt N.A."/>
            <person name="Spanner R.E."/>
            <person name="Bolton M.D."/>
        </authorList>
    </citation>
    <scope>NUCLEOTIDE SEQUENCE [LARGE SCALE GENOMIC DNA]</scope>
    <source>
        <strain evidence="4">Cb09-40</strain>
    </source>
</reference>
<evidence type="ECO:0000313" key="6">
    <source>
        <dbReference type="Proteomes" id="UP001302367"/>
    </source>
</evidence>
<dbReference type="Proteomes" id="UP000230605">
    <property type="component" value="Chromosome 1"/>
</dbReference>
<dbReference type="EMBL" id="CP134184">
    <property type="protein sequence ID" value="WPA95938.1"/>
    <property type="molecule type" value="Genomic_DNA"/>
</dbReference>
<protein>
    <submittedName>
        <fullName evidence="3">Uncharacterized protein</fullName>
    </submittedName>
</protein>